<keyword evidence="1" id="KW-0812">Transmembrane</keyword>
<evidence type="ECO:0000256" key="1">
    <source>
        <dbReference type="SAM" id="Phobius"/>
    </source>
</evidence>
<gene>
    <name evidence="2" type="primary">ORF133665</name>
</gene>
<name>A0A0B7ASB6_9EUPU</name>
<dbReference type="AlphaFoldDB" id="A0A0B7ASB6"/>
<keyword evidence="1" id="KW-0472">Membrane</keyword>
<dbReference type="EMBL" id="HACG01035945">
    <property type="protein sequence ID" value="CEK82810.1"/>
    <property type="molecule type" value="Transcribed_RNA"/>
</dbReference>
<keyword evidence="1" id="KW-1133">Transmembrane helix</keyword>
<organism evidence="2">
    <name type="scientific">Arion vulgaris</name>
    <dbReference type="NCBI Taxonomy" id="1028688"/>
    <lineage>
        <taxon>Eukaryota</taxon>
        <taxon>Metazoa</taxon>
        <taxon>Spiralia</taxon>
        <taxon>Lophotrochozoa</taxon>
        <taxon>Mollusca</taxon>
        <taxon>Gastropoda</taxon>
        <taxon>Heterobranchia</taxon>
        <taxon>Euthyneura</taxon>
        <taxon>Panpulmonata</taxon>
        <taxon>Eupulmonata</taxon>
        <taxon>Stylommatophora</taxon>
        <taxon>Helicina</taxon>
        <taxon>Arionoidea</taxon>
        <taxon>Arionidae</taxon>
        <taxon>Arion</taxon>
    </lineage>
</organism>
<accession>A0A0B7ASB6</accession>
<feature type="transmembrane region" description="Helical" evidence="1">
    <location>
        <begin position="6"/>
        <end position="34"/>
    </location>
</feature>
<reference evidence="2" key="1">
    <citation type="submission" date="2014-12" db="EMBL/GenBank/DDBJ databases">
        <title>Insight into the proteome of Arion vulgaris.</title>
        <authorList>
            <person name="Aradska J."/>
            <person name="Bulat T."/>
            <person name="Smidak R."/>
            <person name="Sarate P."/>
            <person name="Gangsoo J."/>
            <person name="Sialana F."/>
            <person name="Bilban M."/>
            <person name="Lubec G."/>
        </authorList>
    </citation>
    <scope>NUCLEOTIDE SEQUENCE</scope>
    <source>
        <tissue evidence="2">Skin</tissue>
    </source>
</reference>
<protein>
    <submittedName>
        <fullName evidence="2">Uncharacterized protein</fullName>
    </submittedName>
</protein>
<evidence type="ECO:0000313" key="2">
    <source>
        <dbReference type="EMBL" id="CEK82810.1"/>
    </source>
</evidence>
<proteinExistence type="predicted"/>
<sequence>LVVFYVLFSPLCFVVLSGDGVYFFIAVQVVILGLSSPGYQKLSSIRESDTVEYISFKQATIHNKVFQTMAE</sequence>
<feature type="non-terminal residue" evidence="2">
    <location>
        <position position="1"/>
    </location>
</feature>